<dbReference type="EC" id="2.4.1.17" evidence="2"/>
<dbReference type="SUPFAM" id="SSF53756">
    <property type="entry name" value="UDP-Glycosyltransferase/glycogen phosphorylase"/>
    <property type="match status" value="1"/>
</dbReference>
<sequence>MILSNELKQMINTGVQEHSAYLKNALVMLPKIVKFISLPCALNDTNLIINSMPNGETMRMSIIDTASVMCAVVVARRLKSDFVFVSALVDPMTIAYLTGAPLSISSTMSLIVAKTPEEMTFFDRLANIFGHYFFTIVFMQLPIPIAKFFYGQENSELFKPQENTLLFSNNHKLIDWPIARTHGLIDIGNLDEEDEVLTEKIDTKIKNFIDSNKFDGFIIFSMSTYTNDGELEHEIMGNFSSVFKKFPKIGFIWRINEIPEKFQAENIKVFKWIPQRTLFNHPKAMAVITHCGQNSFLEAVNAGLPIIGIPTMGDQFPNTQRAKYRQIGVGLSPNNLTETTIFDAIQKIQLDPNSKENMELHPIPNGGWNGDFDMDKKFWINLFSRLARD</sequence>
<dbReference type="Pfam" id="PF00201">
    <property type="entry name" value="UDPGT"/>
    <property type="match status" value="1"/>
</dbReference>
<keyword evidence="6" id="KW-0812">Transmembrane</keyword>
<evidence type="ECO:0000256" key="1">
    <source>
        <dbReference type="ARBA" id="ARBA00009995"/>
    </source>
</evidence>
<dbReference type="InterPro" id="IPR050271">
    <property type="entry name" value="UDP-glycosyltransferase"/>
</dbReference>
<dbReference type="GO" id="GO:0015020">
    <property type="term" value="F:glucuronosyltransferase activity"/>
    <property type="evidence" value="ECO:0007669"/>
    <property type="project" value="UniProtKB-EC"/>
</dbReference>
<dbReference type="WBParaSite" id="ACRNAN_scaffold467.g13997.t1">
    <property type="protein sequence ID" value="ACRNAN_scaffold467.g13997.t1"/>
    <property type="gene ID" value="ACRNAN_scaffold467.g13997"/>
</dbReference>
<protein>
    <recommendedName>
        <fullName evidence="2">glucuronosyltransferase</fullName>
        <ecNumber evidence="2">2.4.1.17</ecNumber>
    </recommendedName>
</protein>
<evidence type="ECO:0000256" key="4">
    <source>
        <dbReference type="ARBA" id="ARBA00022679"/>
    </source>
</evidence>
<keyword evidence="6" id="KW-0472">Membrane</keyword>
<evidence type="ECO:0000256" key="3">
    <source>
        <dbReference type="ARBA" id="ARBA00022676"/>
    </source>
</evidence>
<evidence type="ECO:0000256" key="2">
    <source>
        <dbReference type="ARBA" id="ARBA00012544"/>
    </source>
</evidence>
<comment type="similarity">
    <text evidence="1">Belongs to the UDP-glycosyltransferase family.</text>
</comment>
<proteinExistence type="inferred from homology"/>
<dbReference type="CDD" id="cd03784">
    <property type="entry name" value="GT1_Gtf-like"/>
    <property type="match status" value="1"/>
</dbReference>
<accession>A0A914E0E5</accession>
<keyword evidence="4" id="KW-0808">Transferase</keyword>
<organism evidence="7 8">
    <name type="scientific">Acrobeloides nanus</name>
    <dbReference type="NCBI Taxonomy" id="290746"/>
    <lineage>
        <taxon>Eukaryota</taxon>
        <taxon>Metazoa</taxon>
        <taxon>Ecdysozoa</taxon>
        <taxon>Nematoda</taxon>
        <taxon>Chromadorea</taxon>
        <taxon>Rhabditida</taxon>
        <taxon>Tylenchina</taxon>
        <taxon>Cephalobomorpha</taxon>
        <taxon>Cephaloboidea</taxon>
        <taxon>Cephalobidae</taxon>
        <taxon>Acrobeloides</taxon>
    </lineage>
</organism>
<evidence type="ECO:0000256" key="5">
    <source>
        <dbReference type="ARBA" id="ARBA00047475"/>
    </source>
</evidence>
<evidence type="ECO:0000313" key="8">
    <source>
        <dbReference type="WBParaSite" id="ACRNAN_scaffold467.g13997.t1"/>
    </source>
</evidence>
<dbReference type="Proteomes" id="UP000887540">
    <property type="component" value="Unplaced"/>
</dbReference>
<dbReference type="AlphaFoldDB" id="A0A914E0E5"/>
<keyword evidence="7" id="KW-1185">Reference proteome</keyword>
<evidence type="ECO:0000313" key="7">
    <source>
        <dbReference type="Proteomes" id="UP000887540"/>
    </source>
</evidence>
<evidence type="ECO:0000256" key="6">
    <source>
        <dbReference type="SAM" id="Phobius"/>
    </source>
</evidence>
<dbReference type="Gene3D" id="3.40.50.2000">
    <property type="entry name" value="Glycogen Phosphorylase B"/>
    <property type="match status" value="1"/>
</dbReference>
<feature type="transmembrane region" description="Helical" evidence="6">
    <location>
        <begin position="125"/>
        <end position="150"/>
    </location>
</feature>
<dbReference type="PANTHER" id="PTHR48043">
    <property type="entry name" value="EG:EG0003.4 PROTEIN-RELATED"/>
    <property type="match status" value="1"/>
</dbReference>
<comment type="catalytic activity">
    <reaction evidence="5">
        <text>glucuronate acceptor + UDP-alpha-D-glucuronate = acceptor beta-D-glucuronoside + UDP + H(+)</text>
        <dbReference type="Rhea" id="RHEA:21032"/>
        <dbReference type="ChEBI" id="CHEBI:15378"/>
        <dbReference type="ChEBI" id="CHEBI:58052"/>
        <dbReference type="ChEBI" id="CHEBI:58223"/>
        <dbReference type="ChEBI" id="CHEBI:132367"/>
        <dbReference type="ChEBI" id="CHEBI:132368"/>
        <dbReference type="EC" id="2.4.1.17"/>
    </reaction>
</comment>
<name>A0A914E0E5_9BILA</name>
<keyword evidence="6" id="KW-1133">Transmembrane helix</keyword>
<dbReference type="FunFam" id="3.40.50.2000:FF:000021">
    <property type="entry name" value="UDP-glucuronosyltransferase"/>
    <property type="match status" value="1"/>
</dbReference>
<dbReference type="InterPro" id="IPR002213">
    <property type="entry name" value="UDP_glucos_trans"/>
</dbReference>
<dbReference type="PANTHER" id="PTHR48043:SF145">
    <property type="entry name" value="FI06409P-RELATED"/>
    <property type="match status" value="1"/>
</dbReference>
<reference evidence="8" key="1">
    <citation type="submission" date="2022-11" db="UniProtKB">
        <authorList>
            <consortium name="WormBaseParasite"/>
        </authorList>
    </citation>
    <scope>IDENTIFICATION</scope>
</reference>
<keyword evidence="3" id="KW-0328">Glycosyltransferase</keyword>